<dbReference type="OrthoDB" id="416253at2759"/>
<dbReference type="InterPro" id="IPR018170">
    <property type="entry name" value="Aldo/ket_reductase_CS"/>
</dbReference>
<dbReference type="GO" id="GO:0008106">
    <property type="term" value="F:alcohol dehydrogenase (NADP+) activity"/>
    <property type="evidence" value="ECO:0007669"/>
    <property type="project" value="UniProtKB-EC"/>
</dbReference>
<comment type="caution">
    <text evidence="5">The sequence shown here is derived from an EMBL/GenBank/DDBJ whole genome shotgun (WGS) entry which is preliminary data.</text>
</comment>
<dbReference type="Gene3D" id="3.20.20.100">
    <property type="entry name" value="NADP-dependent oxidoreductase domain"/>
    <property type="match status" value="1"/>
</dbReference>
<dbReference type="PROSITE" id="PS00062">
    <property type="entry name" value="ALDOKETO_REDUCTASE_2"/>
    <property type="match status" value="1"/>
</dbReference>
<feature type="binding site" evidence="2">
    <location>
        <position position="140"/>
    </location>
    <ligand>
        <name>substrate</name>
    </ligand>
</feature>
<proteinExistence type="predicted"/>
<evidence type="ECO:0000313" key="6">
    <source>
        <dbReference type="Proteomes" id="UP000198406"/>
    </source>
</evidence>
<dbReference type="PIRSF" id="PIRSF000097">
    <property type="entry name" value="AKR"/>
    <property type="match status" value="1"/>
</dbReference>
<dbReference type="SUPFAM" id="SSF51430">
    <property type="entry name" value="NAD(P)-linked oxidoreductase"/>
    <property type="match status" value="1"/>
</dbReference>
<feature type="active site" description="Proton donor" evidence="1">
    <location>
        <position position="78"/>
    </location>
</feature>
<dbReference type="Pfam" id="PF00248">
    <property type="entry name" value="Aldo_ket_red"/>
    <property type="match status" value="1"/>
</dbReference>
<dbReference type="EC" id="1.1.1.2" evidence="5"/>
<dbReference type="InterPro" id="IPR036812">
    <property type="entry name" value="NAD(P)_OxRdtase_dom_sf"/>
</dbReference>
<feature type="domain" description="NADP-dependent oxidoreductase" evidence="4">
    <location>
        <begin position="44"/>
        <end position="328"/>
    </location>
</feature>
<dbReference type="AlphaFoldDB" id="A0A1Z5KU79"/>
<dbReference type="Proteomes" id="UP000198406">
    <property type="component" value="Unassembled WGS sequence"/>
</dbReference>
<keyword evidence="5" id="KW-0560">Oxidoreductase</keyword>
<accession>A0A1Z5KU79</accession>
<dbReference type="InterPro" id="IPR020471">
    <property type="entry name" value="AKR"/>
</dbReference>
<evidence type="ECO:0000259" key="4">
    <source>
        <dbReference type="Pfam" id="PF00248"/>
    </source>
</evidence>
<evidence type="ECO:0000256" key="3">
    <source>
        <dbReference type="PIRSR" id="PIRSR000097-3"/>
    </source>
</evidence>
<organism evidence="5 6">
    <name type="scientific">Fistulifera solaris</name>
    <name type="common">Oleaginous diatom</name>
    <dbReference type="NCBI Taxonomy" id="1519565"/>
    <lineage>
        <taxon>Eukaryota</taxon>
        <taxon>Sar</taxon>
        <taxon>Stramenopiles</taxon>
        <taxon>Ochrophyta</taxon>
        <taxon>Bacillariophyta</taxon>
        <taxon>Bacillariophyceae</taxon>
        <taxon>Bacillariophycidae</taxon>
        <taxon>Naviculales</taxon>
        <taxon>Naviculaceae</taxon>
        <taxon>Fistulifera</taxon>
    </lineage>
</organism>
<feature type="site" description="Lowers pKa of active site Tyr" evidence="3">
    <location>
        <position position="109"/>
    </location>
</feature>
<reference evidence="5 6" key="1">
    <citation type="journal article" date="2015" name="Plant Cell">
        <title>Oil accumulation by the oleaginous diatom Fistulifera solaris as revealed by the genome and transcriptome.</title>
        <authorList>
            <person name="Tanaka T."/>
            <person name="Maeda Y."/>
            <person name="Veluchamy A."/>
            <person name="Tanaka M."/>
            <person name="Abida H."/>
            <person name="Marechal E."/>
            <person name="Bowler C."/>
            <person name="Muto M."/>
            <person name="Sunaga Y."/>
            <person name="Tanaka M."/>
            <person name="Yoshino T."/>
            <person name="Taniguchi T."/>
            <person name="Fukuda Y."/>
            <person name="Nemoto M."/>
            <person name="Matsumoto M."/>
            <person name="Wong P.S."/>
            <person name="Aburatani S."/>
            <person name="Fujibuchi W."/>
        </authorList>
    </citation>
    <scope>NUCLEOTIDE SEQUENCE [LARGE SCALE GENOMIC DNA]</scope>
    <source>
        <strain evidence="5 6">JPCC DA0580</strain>
    </source>
</reference>
<dbReference type="EMBL" id="BDSP01000293">
    <property type="protein sequence ID" value="GAX29601.1"/>
    <property type="molecule type" value="Genomic_DNA"/>
</dbReference>
<dbReference type="InterPro" id="IPR023210">
    <property type="entry name" value="NADP_OxRdtase_dom"/>
</dbReference>
<name>A0A1Z5KU79_FISSO</name>
<protein>
    <submittedName>
        <fullName evidence="5">Alcohol dehydrogenase (NADP+)</fullName>
        <ecNumber evidence="5">1.1.1.2</ecNumber>
    </submittedName>
</protein>
<keyword evidence="6" id="KW-1185">Reference proteome</keyword>
<dbReference type="PANTHER" id="PTHR11732">
    <property type="entry name" value="ALDO/KETO REDUCTASE"/>
    <property type="match status" value="1"/>
</dbReference>
<dbReference type="InParanoid" id="A0A1Z5KU79"/>
<gene>
    <name evidence="5" type="ORF">FisN_2Hh160</name>
</gene>
<sequence>MPEYQYELSFLSCMLSFITRRSLLFSTFAMSTKTADDCLRMPSIGLGTYLLEPSQVKPALQSAILEAGYRRIDCAPVYFNEDAIGDALHDILSSQDNEVRREDLYIVSKLASPFHRDVEAAVRKTLFDLRLDYLDLYLIHWPVAFHPVPIPQGIRGWENEDIDDSAGGKNIDTSVSVHQTWQGMQEVVKKGLVREIGVSNFPVMLLHELLSSNPEIAPAVNQCEMHPYLSQRHLRAYCKARGVQFQAYSPLGSGGYIESDEPNLLADPVLVELAQKHNATPAQIALAWALQYDTSVVVKSSSLAHQKENLAAASLILDEPDIQKIDNLHRNYRFFRPEDWWPELGMAVFH</sequence>
<evidence type="ECO:0000313" key="5">
    <source>
        <dbReference type="EMBL" id="GAX29601.1"/>
    </source>
</evidence>
<dbReference type="PRINTS" id="PR00069">
    <property type="entry name" value="ALDKETRDTASE"/>
</dbReference>
<evidence type="ECO:0000256" key="1">
    <source>
        <dbReference type="PIRSR" id="PIRSR000097-1"/>
    </source>
</evidence>
<evidence type="ECO:0000256" key="2">
    <source>
        <dbReference type="PIRSR" id="PIRSR000097-2"/>
    </source>
</evidence>